<sequence>MDLDFEHILYEAKDGVGWITLNRPDRLNAFAPSMPLEIMAAVRAAGGDAAVRALAITGAGRGFCAGADLAGGAARPAEGERDAGRLLEIAYNPMIRAMRDCPKPIVALVNGPCAGAGMSLALACDIVIAAKSAVFLQAFCNIGLVPDAGSTWYLPRSAGRARALGMALLGDKVTAEEAADWGMIWRAVDDDALMGEGGEVLRKLANGPTRGLGLIRRAVHESFEQGLDRQLDLERDSQRIAGSTKDFAEGVTAFLEKRPPRFTGG</sequence>
<evidence type="ECO:0000313" key="3">
    <source>
        <dbReference type="EMBL" id="PJK30375.1"/>
    </source>
</evidence>
<accession>A0A2M9G3T1</accession>
<evidence type="ECO:0000256" key="1">
    <source>
        <dbReference type="ARBA" id="ARBA00005254"/>
    </source>
</evidence>
<dbReference type="Gene3D" id="1.10.12.10">
    <property type="entry name" value="Lyase 2-enoyl-coa Hydratase, Chain A, domain 2"/>
    <property type="match status" value="1"/>
</dbReference>
<dbReference type="AlphaFoldDB" id="A0A2M9G3T1"/>
<dbReference type="PANTHER" id="PTHR43459">
    <property type="entry name" value="ENOYL-COA HYDRATASE"/>
    <property type="match status" value="1"/>
</dbReference>
<comment type="similarity">
    <text evidence="1 2">Belongs to the enoyl-CoA hydratase/isomerase family.</text>
</comment>
<evidence type="ECO:0000256" key="2">
    <source>
        <dbReference type="RuleBase" id="RU003707"/>
    </source>
</evidence>
<dbReference type="OrthoDB" id="9781757at2"/>
<dbReference type="InterPro" id="IPR018376">
    <property type="entry name" value="Enoyl-CoA_hyd/isom_CS"/>
</dbReference>
<dbReference type="EMBL" id="PHIG01000028">
    <property type="protein sequence ID" value="PJK30375.1"/>
    <property type="molecule type" value="Genomic_DNA"/>
</dbReference>
<proteinExistence type="inferred from homology"/>
<dbReference type="InterPro" id="IPR029045">
    <property type="entry name" value="ClpP/crotonase-like_dom_sf"/>
</dbReference>
<dbReference type="RefSeq" id="WP_109795086.1">
    <property type="nucleotide sequence ID" value="NZ_PHIG01000028.1"/>
</dbReference>
<dbReference type="SUPFAM" id="SSF52096">
    <property type="entry name" value="ClpP/crotonase"/>
    <property type="match status" value="1"/>
</dbReference>
<dbReference type="InterPro" id="IPR014748">
    <property type="entry name" value="Enoyl-CoA_hydra_C"/>
</dbReference>
<dbReference type="Proteomes" id="UP000229498">
    <property type="component" value="Unassembled WGS sequence"/>
</dbReference>
<dbReference type="Gene3D" id="3.90.226.10">
    <property type="entry name" value="2-enoyl-CoA Hydratase, Chain A, domain 1"/>
    <property type="match status" value="1"/>
</dbReference>
<evidence type="ECO:0000313" key="4">
    <source>
        <dbReference type="Proteomes" id="UP000229498"/>
    </source>
</evidence>
<comment type="caution">
    <text evidence="3">The sequence shown here is derived from an EMBL/GenBank/DDBJ whole genome shotgun (WGS) entry which is preliminary data.</text>
</comment>
<keyword evidence="3" id="KW-0413">Isomerase</keyword>
<gene>
    <name evidence="3" type="ORF">CVT23_06880</name>
</gene>
<organism evidence="3 4">
    <name type="scientific">Minwuia thermotolerans</name>
    <dbReference type="NCBI Taxonomy" id="2056226"/>
    <lineage>
        <taxon>Bacteria</taxon>
        <taxon>Pseudomonadati</taxon>
        <taxon>Pseudomonadota</taxon>
        <taxon>Alphaproteobacteria</taxon>
        <taxon>Minwuiales</taxon>
        <taxon>Minwuiaceae</taxon>
        <taxon>Minwuia</taxon>
    </lineage>
</organism>
<dbReference type="PROSITE" id="PS00166">
    <property type="entry name" value="ENOYL_COA_HYDRATASE"/>
    <property type="match status" value="1"/>
</dbReference>
<dbReference type="Pfam" id="PF00378">
    <property type="entry name" value="ECH_1"/>
    <property type="match status" value="1"/>
</dbReference>
<dbReference type="InterPro" id="IPR001753">
    <property type="entry name" value="Enoyl-CoA_hydra/iso"/>
</dbReference>
<dbReference type="GO" id="GO:0016853">
    <property type="term" value="F:isomerase activity"/>
    <property type="evidence" value="ECO:0007669"/>
    <property type="project" value="UniProtKB-KW"/>
</dbReference>
<protein>
    <submittedName>
        <fullName evidence="3">2-(1,2-epoxy-1,2-dihydrophenyl)acetyl-CoA isomerase</fullName>
    </submittedName>
</protein>
<dbReference type="CDD" id="cd06558">
    <property type="entry name" value="crotonase-like"/>
    <property type="match status" value="1"/>
</dbReference>
<keyword evidence="4" id="KW-1185">Reference proteome</keyword>
<dbReference type="PANTHER" id="PTHR43459:SF1">
    <property type="entry name" value="EG:BACN32G11.4 PROTEIN"/>
    <property type="match status" value="1"/>
</dbReference>
<name>A0A2M9G3T1_9PROT</name>
<reference evidence="3 4" key="1">
    <citation type="submission" date="2017-11" db="EMBL/GenBank/DDBJ databases">
        <title>Draft genome sequence of Rhizobiales bacterium SY3-13.</title>
        <authorList>
            <person name="Sun C."/>
        </authorList>
    </citation>
    <scope>NUCLEOTIDE SEQUENCE [LARGE SCALE GENOMIC DNA]</scope>
    <source>
        <strain evidence="3 4">SY3-13</strain>
    </source>
</reference>